<dbReference type="Proteomes" id="UP001501126">
    <property type="component" value="Unassembled WGS sequence"/>
</dbReference>
<name>A0ABP3Y7N8_9FLAO</name>
<keyword evidence="2" id="KW-1185">Reference proteome</keyword>
<evidence type="ECO:0000313" key="2">
    <source>
        <dbReference type="Proteomes" id="UP001501126"/>
    </source>
</evidence>
<comment type="caution">
    <text evidence="1">The sequence shown here is derived from an EMBL/GenBank/DDBJ whole genome shotgun (WGS) entry which is preliminary data.</text>
</comment>
<proteinExistence type="predicted"/>
<gene>
    <name evidence="1" type="ORF">GCM10009118_20510</name>
</gene>
<accession>A0ABP3Y7N8</accession>
<sequence length="204" mass="23854">MRQLFFVSLILFTPVLILSQGSLKQNLEVVQNGYLLVQLFSRERTTEIIRKNQGEAAAQRYQADLLEKNKKLAKAFGEHFTFSKVLFFYSKDKEFVKNKDFDATTFYGFNHEIVNKDTINITQFRIGEVSRVIADSVVHYLPDGEVEKHPSYVFSAFVLMDDQFRQYSKPNWFYVRTHAGAPFFQKKENRLVKAINSKMTRKAK</sequence>
<reference evidence="2" key="1">
    <citation type="journal article" date="2019" name="Int. J. Syst. Evol. Microbiol.">
        <title>The Global Catalogue of Microorganisms (GCM) 10K type strain sequencing project: providing services to taxonomists for standard genome sequencing and annotation.</title>
        <authorList>
            <consortium name="The Broad Institute Genomics Platform"/>
            <consortium name="The Broad Institute Genome Sequencing Center for Infectious Disease"/>
            <person name="Wu L."/>
            <person name="Ma J."/>
        </authorList>
    </citation>
    <scope>NUCLEOTIDE SEQUENCE [LARGE SCALE GENOMIC DNA]</scope>
    <source>
        <strain evidence="2">JCM 16083</strain>
    </source>
</reference>
<organism evidence="1 2">
    <name type="scientific">Wandonia haliotis</name>
    <dbReference type="NCBI Taxonomy" id="574963"/>
    <lineage>
        <taxon>Bacteria</taxon>
        <taxon>Pseudomonadati</taxon>
        <taxon>Bacteroidota</taxon>
        <taxon>Flavobacteriia</taxon>
        <taxon>Flavobacteriales</taxon>
        <taxon>Crocinitomicaceae</taxon>
        <taxon>Wandonia</taxon>
    </lineage>
</organism>
<dbReference type="RefSeq" id="WP_343787342.1">
    <property type="nucleotide sequence ID" value="NZ_BAAAFH010000011.1"/>
</dbReference>
<dbReference type="EMBL" id="BAAAFH010000011">
    <property type="protein sequence ID" value="GAA0875642.1"/>
    <property type="molecule type" value="Genomic_DNA"/>
</dbReference>
<protein>
    <submittedName>
        <fullName evidence="1">Uncharacterized protein</fullName>
    </submittedName>
</protein>
<evidence type="ECO:0000313" key="1">
    <source>
        <dbReference type="EMBL" id="GAA0875642.1"/>
    </source>
</evidence>